<evidence type="ECO:0000256" key="4">
    <source>
        <dbReference type="ARBA" id="ARBA00023136"/>
    </source>
</evidence>
<dbReference type="HAMAP" id="MF_01350">
    <property type="entry name" value="NDH1_NuoH"/>
    <property type="match status" value="1"/>
</dbReference>
<dbReference type="PROSITE" id="PS00668">
    <property type="entry name" value="COMPLEX1_ND1_2"/>
    <property type="match status" value="1"/>
</dbReference>
<dbReference type="EC" id="7.1.1.-" evidence="5"/>
<sequence>MLNTLENIIPSPVIALLIFVALPLVLVSIYALFAIWMERKVAAHIQDRLGPMRVGGWHGWAQTIADMLKLLQKEDIIPTNASRFLFKLAPFLLFAASYAAFSVIPFSSAYIGSSVDIGVFYLLAITSLLTLSVLMGAWASNNKWSLLGGMRTAAQMVSYEVPTIMSVLSVLVVAGSLNLMTVTEMQTGNTTLGFLPDWLIFQNPFLLIAFVIFFISIVAESHRVPFDLPESESELVAGFQTEYSGMRWGIFMLAEYADMLLLSLLGSVLFFGGWNSPFGEFMAGPIWGFFWFILKGMVLVFVMMWMRWTLPRYRVDQLMQICWGFLIPISFVNFVLIALWEMIF</sequence>
<comment type="similarity">
    <text evidence="5 6">Belongs to the complex I subunit 1 family.</text>
</comment>
<proteinExistence type="inferred from homology"/>
<dbReference type="GO" id="GO:0003954">
    <property type="term" value="F:NADH dehydrogenase activity"/>
    <property type="evidence" value="ECO:0007669"/>
    <property type="project" value="TreeGrafter"/>
</dbReference>
<dbReference type="RefSeq" id="WP_165143551.1">
    <property type="nucleotide sequence ID" value="NZ_JAALLT010000004.1"/>
</dbReference>
<dbReference type="PANTHER" id="PTHR11432:SF3">
    <property type="entry name" value="NADH-UBIQUINONE OXIDOREDUCTASE CHAIN 1"/>
    <property type="match status" value="1"/>
</dbReference>
<keyword evidence="5" id="KW-1003">Cell membrane</keyword>
<dbReference type="GO" id="GO:0048038">
    <property type="term" value="F:quinone binding"/>
    <property type="evidence" value="ECO:0007669"/>
    <property type="project" value="UniProtKB-KW"/>
</dbReference>
<dbReference type="Proteomes" id="UP000473278">
    <property type="component" value="Unassembled WGS sequence"/>
</dbReference>
<dbReference type="PANTHER" id="PTHR11432">
    <property type="entry name" value="NADH DEHYDROGENASE SUBUNIT 1"/>
    <property type="match status" value="1"/>
</dbReference>
<feature type="transmembrane region" description="Helical" evidence="5">
    <location>
        <begin position="286"/>
        <end position="306"/>
    </location>
</feature>
<keyword evidence="2 5" id="KW-0812">Transmembrane</keyword>
<dbReference type="InterPro" id="IPR001694">
    <property type="entry name" value="NADH_UbQ_OxRdtase_su1/FPO"/>
</dbReference>
<keyword evidence="5" id="KW-0874">Quinone</keyword>
<keyword evidence="4 5" id="KW-0472">Membrane</keyword>
<comment type="subunit">
    <text evidence="5">NDH-1 is composed of 14 different subunits. Subunits NuoA, H, J, K, L, M, N constitute the membrane sector of the complex.</text>
</comment>
<evidence type="ECO:0000313" key="7">
    <source>
        <dbReference type="EMBL" id="NGP77855.1"/>
    </source>
</evidence>
<protein>
    <recommendedName>
        <fullName evidence="5">NADH-quinone oxidoreductase subunit H</fullName>
        <ecNumber evidence="5">7.1.1.-</ecNumber>
    </recommendedName>
    <alternativeName>
        <fullName evidence="5">NADH dehydrogenase I subunit H</fullName>
    </alternativeName>
    <alternativeName>
        <fullName evidence="5">NDH-1 subunit H</fullName>
    </alternativeName>
</protein>
<keyword evidence="5" id="KW-0830">Ubiquinone</keyword>
<feature type="transmembrane region" description="Helical" evidence="5">
    <location>
        <begin position="12"/>
        <end position="36"/>
    </location>
</feature>
<feature type="transmembrane region" description="Helical" evidence="5">
    <location>
        <begin position="318"/>
        <end position="340"/>
    </location>
</feature>
<name>A0A6M1T7B4_9BACT</name>
<gene>
    <name evidence="5 7" type="primary">nuoH</name>
    <name evidence="7" type="ORF">G3570_14500</name>
</gene>
<comment type="subcellular location">
    <subcellularLocation>
        <location evidence="5 6">Cell membrane</location>
        <topology evidence="5 6">Multi-pass membrane protein</topology>
    </subcellularLocation>
    <subcellularLocation>
        <location evidence="1">Membrane</location>
        <topology evidence="1">Multi-pass membrane protein</topology>
    </subcellularLocation>
</comment>
<dbReference type="NCBIfam" id="NF004741">
    <property type="entry name" value="PRK06076.1-2"/>
    <property type="match status" value="1"/>
</dbReference>
<dbReference type="AlphaFoldDB" id="A0A6M1T7B4"/>
<evidence type="ECO:0000256" key="6">
    <source>
        <dbReference type="RuleBase" id="RU000471"/>
    </source>
</evidence>
<keyword evidence="5" id="KW-1278">Translocase</keyword>
<evidence type="ECO:0000256" key="2">
    <source>
        <dbReference type="ARBA" id="ARBA00022692"/>
    </source>
</evidence>
<keyword evidence="5 6" id="KW-0520">NAD</keyword>
<keyword evidence="7" id="KW-0560">Oxidoreductase</keyword>
<dbReference type="EMBL" id="JAALLT010000004">
    <property type="protein sequence ID" value="NGP77855.1"/>
    <property type="molecule type" value="Genomic_DNA"/>
</dbReference>
<evidence type="ECO:0000256" key="5">
    <source>
        <dbReference type="HAMAP-Rule" id="MF_01350"/>
    </source>
</evidence>
<dbReference type="InterPro" id="IPR018086">
    <property type="entry name" value="NADH_UbQ_OxRdtase_su1_CS"/>
</dbReference>
<accession>A0A6M1T7B4</accession>
<keyword evidence="8" id="KW-1185">Reference proteome</keyword>
<evidence type="ECO:0000256" key="3">
    <source>
        <dbReference type="ARBA" id="ARBA00022989"/>
    </source>
</evidence>
<keyword evidence="3 5" id="KW-1133">Transmembrane helix</keyword>
<feature type="transmembrane region" description="Helical" evidence="5">
    <location>
        <begin position="117"/>
        <end position="138"/>
    </location>
</feature>
<evidence type="ECO:0000256" key="1">
    <source>
        <dbReference type="ARBA" id="ARBA00004141"/>
    </source>
</evidence>
<dbReference type="Pfam" id="PF00146">
    <property type="entry name" value="NADHdh"/>
    <property type="match status" value="1"/>
</dbReference>
<comment type="catalytic activity">
    <reaction evidence="5">
        <text>a quinone + NADH + 5 H(+)(in) = a quinol + NAD(+) + 4 H(+)(out)</text>
        <dbReference type="Rhea" id="RHEA:57888"/>
        <dbReference type="ChEBI" id="CHEBI:15378"/>
        <dbReference type="ChEBI" id="CHEBI:24646"/>
        <dbReference type="ChEBI" id="CHEBI:57540"/>
        <dbReference type="ChEBI" id="CHEBI:57945"/>
        <dbReference type="ChEBI" id="CHEBI:132124"/>
    </reaction>
</comment>
<comment type="function">
    <text evidence="5">NDH-1 shuttles electrons from NADH, via FMN and iron-sulfur (Fe-S) centers, to quinones in the respiratory chain. The immediate electron acceptor for the enzyme in this species is believed to be ubiquinone. Couples the redox reaction to proton translocation (for every two electrons transferred, four hydrogen ions are translocated across the cytoplasmic membrane), and thus conserves the redox energy in a proton gradient. This subunit may bind ubiquinone.</text>
</comment>
<dbReference type="GO" id="GO:0005886">
    <property type="term" value="C:plasma membrane"/>
    <property type="evidence" value="ECO:0007669"/>
    <property type="project" value="UniProtKB-SubCell"/>
</dbReference>
<feature type="transmembrane region" description="Helical" evidence="5">
    <location>
        <begin position="256"/>
        <end position="274"/>
    </location>
</feature>
<dbReference type="GO" id="GO:0016655">
    <property type="term" value="F:oxidoreductase activity, acting on NAD(P)H, quinone or similar compound as acceptor"/>
    <property type="evidence" value="ECO:0007669"/>
    <property type="project" value="UniProtKB-UniRule"/>
</dbReference>
<comment type="caution">
    <text evidence="7">The sequence shown here is derived from an EMBL/GenBank/DDBJ whole genome shotgun (WGS) entry which is preliminary data.</text>
</comment>
<evidence type="ECO:0000313" key="8">
    <source>
        <dbReference type="Proteomes" id="UP000473278"/>
    </source>
</evidence>
<organism evidence="7 8">
    <name type="scientific">Halalkalibaculum roseum</name>
    <dbReference type="NCBI Taxonomy" id="2709311"/>
    <lineage>
        <taxon>Bacteria</taxon>
        <taxon>Pseudomonadati</taxon>
        <taxon>Balneolota</taxon>
        <taxon>Balneolia</taxon>
        <taxon>Balneolales</taxon>
        <taxon>Balneolaceae</taxon>
        <taxon>Halalkalibaculum</taxon>
    </lineage>
</organism>
<reference evidence="7 8" key="1">
    <citation type="submission" date="2020-02" db="EMBL/GenBank/DDBJ databases">
        <title>Balneolaceae bacterium YR4-1, complete genome.</title>
        <authorList>
            <person name="Li Y."/>
            <person name="Wu S."/>
        </authorList>
    </citation>
    <scope>NUCLEOTIDE SEQUENCE [LARGE SCALE GENOMIC DNA]</scope>
    <source>
        <strain evidence="7 8">YR4-1</strain>
    </source>
</reference>
<feature type="transmembrane region" description="Helical" evidence="5">
    <location>
        <begin position="159"/>
        <end position="180"/>
    </location>
</feature>
<feature type="transmembrane region" description="Helical" evidence="5">
    <location>
        <begin position="91"/>
        <end position="111"/>
    </location>
</feature>
<dbReference type="GO" id="GO:0009060">
    <property type="term" value="P:aerobic respiration"/>
    <property type="evidence" value="ECO:0007669"/>
    <property type="project" value="TreeGrafter"/>
</dbReference>
<feature type="transmembrane region" description="Helical" evidence="5">
    <location>
        <begin position="200"/>
        <end position="219"/>
    </location>
</feature>